<keyword evidence="1" id="KW-1133">Transmembrane helix</keyword>
<reference evidence="3" key="1">
    <citation type="submission" date="2018-07" db="EMBL/GenBank/DDBJ databases">
        <authorList>
            <person name="Quirk P.G."/>
            <person name="Krulwich T.A."/>
        </authorList>
    </citation>
    <scope>NUCLEOTIDE SEQUENCE</scope>
</reference>
<dbReference type="Pfam" id="PF07635">
    <property type="entry name" value="PSCyt1"/>
    <property type="match status" value="1"/>
</dbReference>
<keyword evidence="1" id="KW-0472">Membrane</keyword>
<name>A0A380TG44_9ZZZZ</name>
<evidence type="ECO:0000313" key="3">
    <source>
        <dbReference type="EMBL" id="SUS07266.1"/>
    </source>
</evidence>
<keyword evidence="1" id="KW-0812">Transmembrane</keyword>
<feature type="transmembrane region" description="Helical" evidence="1">
    <location>
        <begin position="43"/>
        <end position="63"/>
    </location>
</feature>
<dbReference type="InterPro" id="IPR011429">
    <property type="entry name" value="Cyt_c_Planctomycete-type"/>
</dbReference>
<dbReference type="AlphaFoldDB" id="A0A380TG44"/>
<sequence>MAVLDRRLEKAAPVLDSTVERSVPLIDFKKMGHWNMITMKKPAAATAALCLATGLVVTFGGMASAAEEVSYRLDVEPILQSRCVSCHQQDGEGLKASGLDLSSYEGLMKGTKHGPIIVPGDPLVSNLNVLIEGRASASLRMPHNQRPLLRAQQDIIRDWVKQGAKDN</sequence>
<evidence type="ECO:0000256" key="1">
    <source>
        <dbReference type="SAM" id="Phobius"/>
    </source>
</evidence>
<dbReference type="SUPFAM" id="SSF46626">
    <property type="entry name" value="Cytochrome c"/>
    <property type="match status" value="1"/>
</dbReference>
<evidence type="ECO:0000259" key="2">
    <source>
        <dbReference type="Pfam" id="PF07635"/>
    </source>
</evidence>
<organism evidence="3">
    <name type="scientific">metagenome</name>
    <dbReference type="NCBI Taxonomy" id="256318"/>
    <lineage>
        <taxon>unclassified sequences</taxon>
        <taxon>metagenomes</taxon>
    </lineage>
</organism>
<dbReference type="PANTHER" id="PTHR35889:SF3">
    <property type="entry name" value="F-BOX DOMAIN-CONTAINING PROTEIN"/>
    <property type="match status" value="1"/>
</dbReference>
<feature type="domain" description="Cytochrome C Planctomycete-type" evidence="2">
    <location>
        <begin position="83"/>
        <end position="142"/>
    </location>
</feature>
<dbReference type="GO" id="GO:0020037">
    <property type="term" value="F:heme binding"/>
    <property type="evidence" value="ECO:0007669"/>
    <property type="project" value="InterPro"/>
</dbReference>
<dbReference type="InterPro" id="IPR036909">
    <property type="entry name" value="Cyt_c-like_dom_sf"/>
</dbReference>
<dbReference type="GO" id="GO:0009055">
    <property type="term" value="F:electron transfer activity"/>
    <property type="evidence" value="ECO:0007669"/>
    <property type="project" value="InterPro"/>
</dbReference>
<protein>
    <recommendedName>
        <fullName evidence="2">Cytochrome C Planctomycete-type domain-containing protein</fullName>
    </recommendedName>
</protein>
<dbReference type="PANTHER" id="PTHR35889">
    <property type="entry name" value="CYCLOINULO-OLIGOSACCHARIDE FRUCTANOTRANSFERASE-RELATED"/>
    <property type="match status" value="1"/>
</dbReference>
<gene>
    <name evidence="3" type="ORF">DF3PB_4000004</name>
</gene>
<accession>A0A380TG44</accession>
<proteinExistence type="predicted"/>
<dbReference type="EMBL" id="UIDG01000336">
    <property type="protein sequence ID" value="SUS07266.1"/>
    <property type="molecule type" value="Genomic_DNA"/>
</dbReference>